<dbReference type="CDD" id="cd07377">
    <property type="entry name" value="WHTH_GntR"/>
    <property type="match status" value="1"/>
</dbReference>
<dbReference type="RefSeq" id="WP_184233483.1">
    <property type="nucleotide sequence ID" value="NZ_JACHMJ010000001.1"/>
</dbReference>
<dbReference type="InterPro" id="IPR000524">
    <property type="entry name" value="Tscrpt_reg_HTH_GntR"/>
</dbReference>
<dbReference type="InterPro" id="IPR036388">
    <property type="entry name" value="WH-like_DNA-bd_sf"/>
</dbReference>
<dbReference type="Proteomes" id="UP000536685">
    <property type="component" value="Unassembled WGS sequence"/>
</dbReference>
<evidence type="ECO:0000313" key="5">
    <source>
        <dbReference type="EMBL" id="MBB5842256.1"/>
    </source>
</evidence>
<dbReference type="GO" id="GO:0003700">
    <property type="term" value="F:DNA-binding transcription factor activity"/>
    <property type="evidence" value="ECO:0007669"/>
    <property type="project" value="InterPro"/>
</dbReference>
<keyword evidence="2 5" id="KW-0238">DNA-binding</keyword>
<dbReference type="InterPro" id="IPR036390">
    <property type="entry name" value="WH_DNA-bd_sf"/>
</dbReference>
<organism evidence="5 6">
    <name type="scientific">Conyzicola lurida</name>
    <dbReference type="NCBI Taxonomy" id="1172621"/>
    <lineage>
        <taxon>Bacteria</taxon>
        <taxon>Bacillati</taxon>
        <taxon>Actinomycetota</taxon>
        <taxon>Actinomycetes</taxon>
        <taxon>Micrococcales</taxon>
        <taxon>Microbacteriaceae</taxon>
        <taxon>Conyzicola</taxon>
    </lineage>
</organism>
<evidence type="ECO:0000256" key="1">
    <source>
        <dbReference type="ARBA" id="ARBA00023015"/>
    </source>
</evidence>
<sequence>MSFSLHSRAVDDIGRRIVDGRLAPGTTVLADQLAIELGVGRSVIREAVRVLQSLGLVTSVKRVGIRVLPESAWNVFDPQVVAWRVTGPGQGAQLRSLTELRTAVEPMAAELAAQHAADEQSAELLGTAARMRTIGRAGDLDAFLELDIHFHSLVLRASGNEMFTAMDGMIAAILRGRTTLGLMPSRPHEEALQWHVDVADAVQGGRQDDARTAMDRIMRRTVSEVEHIWKGVPRPGH</sequence>
<dbReference type="SUPFAM" id="SSF46785">
    <property type="entry name" value="Winged helix' DNA-binding domain"/>
    <property type="match status" value="1"/>
</dbReference>
<keyword evidence="6" id="KW-1185">Reference proteome</keyword>
<dbReference type="EMBL" id="JACHMJ010000001">
    <property type="protein sequence ID" value="MBB5842256.1"/>
    <property type="molecule type" value="Genomic_DNA"/>
</dbReference>
<evidence type="ECO:0000259" key="4">
    <source>
        <dbReference type="PROSITE" id="PS50949"/>
    </source>
</evidence>
<dbReference type="GO" id="GO:0003677">
    <property type="term" value="F:DNA binding"/>
    <property type="evidence" value="ECO:0007669"/>
    <property type="project" value="UniProtKB-KW"/>
</dbReference>
<gene>
    <name evidence="5" type="ORF">HD599_000579</name>
</gene>
<dbReference type="SMART" id="SM00895">
    <property type="entry name" value="FCD"/>
    <property type="match status" value="1"/>
</dbReference>
<reference evidence="5 6" key="1">
    <citation type="submission" date="2020-08" db="EMBL/GenBank/DDBJ databases">
        <title>Sequencing the genomes of 1000 actinobacteria strains.</title>
        <authorList>
            <person name="Klenk H.-P."/>
        </authorList>
    </citation>
    <scope>NUCLEOTIDE SEQUENCE [LARGE SCALE GENOMIC DNA]</scope>
    <source>
        <strain evidence="5 6">DSM 105784</strain>
    </source>
</reference>
<dbReference type="AlphaFoldDB" id="A0A841AKL6"/>
<evidence type="ECO:0000313" key="6">
    <source>
        <dbReference type="Proteomes" id="UP000536685"/>
    </source>
</evidence>
<dbReference type="PANTHER" id="PTHR43537:SF44">
    <property type="entry name" value="GNTR FAMILY REGULATORY PROTEIN"/>
    <property type="match status" value="1"/>
</dbReference>
<name>A0A841AKL6_9MICO</name>
<accession>A0A841AKL6</accession>
<comment type="caution">
    <text evidence="5">The sequence shown here is derived from an EMBL/GenBank/DDBJ whole genome shotgun (WGS) entry which is preliminary data.</text>
</comment>
<dbReference type="SUPFAM" id="SSF48008">
    <property type="entry name" value="GntR ligand-binding domain-like"/>
    <property type="match status" value="1"/>
</dbReference>
<dbReference type="SMART" id="SM00345">
    <property type="entry name" value="HTH_GNTR"/>
    <property type="match status" value="1"/>
</dbReference>
<protein>
    <submittedName>
        <fullName evidence="5">DNA-binding FadR family transcriptional regulator</fullName>
    </submittedName>
</protein>
<evidence type="ECO:0000256" key="3">
    <source>
        <dbReference type="ARBA" id="ARBA00023163"/>
    </source>
</evidence>
<dbReference type="Gene3D" id="1.10.10.10">
    <property type="entry name" value="Winged helix-like DNA-binding domain superfamily/Winged helix DNA-binding domain"/>
    <property type="match status" value="1"/>
</dbReference>
<dbReference type="InterPro" id="IPR011711">
    <property type="entry name" value="GntR_C"/>
</dbReference>
<dbReference type="PANTHER" id="PTHR43537">
    <property type="entry name" value="TRANSCRIPTIONAL REGULATOR, GNTR FAMILY"/>
    <property type="match status" value="1"/>
</dbReference>
<keyword evidence="1" id="KW-0805">Transcription regulation</keyword>
<dbReference type="Pfam" id="PF07729">
    <property type="entry name" value="FCD"/>
    <property type="match status" value="1"/>
</dbReference>
<dbReference type="InterPro" id="IPR008920">
    <property type="entry name" value="TF_FadR/GntR_C"/>
</dbReference>
<feature type="domain" description="HTH gntR-type" evidence="4">
    <location>
        <begin position="3"/>
        <end position="70"/>
    </location>
</feature>
<dbReference type="Pfam" id="PF00392">
    <property type="entry name" value="GntR"/>
    <property type="match status" value="1"/>
</dbReference>
<dbReference type="PROSITE" id="PS50949">
    <property type="entry name" value="HTH_GNTR"/>
    <property type="match status" value="1"/>
</dbReference>
<evidence type="ECO:0000256" key="2">
    <source>
        <dbReference type="ARBA" id="ARBA00023125"/>
    </source>
</evidence>
<keyword evidence="3" id="KW-0804">Transcription</keyword>
<dbReference type="Gene3D" id="1.20.120.530">
    <property type="entry name" value="GntR ligand-binding domain-like"/>
    <property type="match status" value="1"/>
</dbReference>
<proteinExistence type="predicted"/>